<dbReference type="Gene3D" id="3.40.50.10380">
    <property type="entry name" value="Malic enzyme, N-terminal domain"/>
    <property type="match status" value="1"/>
</dbReference>
<dbReference type="GO" id="GO:0016746">
    <property type="term" value="F:acyltransferase activity"/>
    <property type="evidence" value="ECO:0007669"/>
    <property type="project" value="InterPro"/>
</dbReference>
<dbReference type="InterPro" id="IPR012301">
    <property type="entry name" value="Malic_N_dom"/>
</dbReference>
<reference evidence="4" key="1">
    <citation type="journal article" date="2014" name="Int. J. Syst. Evol. Microbiol.">
        <title>Complete genome sequence of Corynebacterium casei LMG S-19264T (=DSM 44701T), isolated from a smear-ripened cheese.</title>
        <authorList>
            <consortium name="US DOE Joint Genome Institute (JGI-PGF)"/>
            <person name="Walter F."/>
            <person name="Albersmeier A."/>
            <person name="Kalinowski J."/>
            <person name="Ruckert C."/>
        </authorList>
    </citation>
    <scope>NUCLEOTIDE SEQUENCE</scope>
    <source>
        <strain evidence="4">VKM B-2789</strain>
    </source>
</reference>
<evidence type="ECO:0000259" key="3">
    <source>
        <dbReference type="SMART" id="SM01274"/>
    </source>
</evidence>
<dbReference type="PANTHER" id="PTHR43237:SF4">
    <property type="entry name" value="NADP-DEPENDENT MALIC ENZYME"/>
    <property type="match status" value="1"/>
</dbReference>
<name>A0A9W6JUM4_9HYPH</name>
<feature type="region of interest" description="Disordered" evidence="2">
    <location>
        <begin position="1"/>
        <end position="24"/>
    </location>
</feature>
<dbReference type="InterPro" id="IPR046346">
    <property type="entry name" value="Aminoacid_DH-like_N_sf"/>
</dbReference>
<dbReference type="InterPro" id="IPR002505">
    <property type="entry name" value="PTA_PTB"/>
</dbReference>
<dbReference type="Proteomes" id="UP001143330">
    <property type="component" value="Unassembled WGS sequence"/>
</dbReference>
<keyword evidence="1" id="KW-0560">Oxidoreductase</keyword>
<dbReference type="Pfam" id="PF00390">
    <property type="entry name" value="malic"/>
    <property type="match status" value="1"/>
</dbReference>
<accession>A0A9W6JUM4</accession>
<dbReference type="EMBL" id="BSFM01000004">
    <property type="protein sequence ID" value="GLK82848.1"/>
    <property type="molecule type" value="Genomic_DNA"/>
</dbReference>
<dbReference type="SUPFAM" id="SSF53223">
    <property type="entry name" value="Aminoacid dehydrogenase-like, N-terminal domain"/>
    <property type="match status" value="1"/>
</dbReference>
<dbReference type="SUPFAM" id="SSF53659">
    <property type="entry name" value="Isocitrate/Isopropylmalate dehydrogenase-like"/>
    <property type="match status" value="1"/>
</dbReference>
<organism evidence="4 5">
    <name type="scientific">Ancylobacter defluvii</name>
    <dbReference type="NCBI Taxonomy" id="1282440"/>
    <lineage>
        <taxon>Bacteria</taxon>
        <taxon>Pseudomonadati</taxon>
        <taxon>Pseudomonadota</taxon>
        <taxon>Alphaproteobacteria</taxon>
        <taxon>Hyphomicrobiales</taxon>
        <taxon>Xanthobacteraceae</taxon>
        <taxon>Ancylobacter</taxon>
    </lineage>
</organism>
<evidence type="ECO:0000313" key="4">
    <source>
        <dbReference type="EMBL" id="GLK82848.1"/>
    </source>
</evidence>
<dbReference type="GO" id="GO:0004470">
    <property type="term" value="F:malic enzyme activity"/>
    <property type="evidence" value="ECO:0007669"/>
    <property type="project" value="InterPro"/>
</dbReference>
<comment type="caution">
    <text evidence="4">The sequence shown here is derived from an EMBL/GenBank/DDBJ whole genome shotgun (WGS) entry which is preliminary data.</text>
</comment>
<protein>
    <recommendedName>
        <fullName evidence="3">Malic enzyme N-terminal domain-containing protein</fullName>
    </recommendedName>
</protein>
<reference evidence="4" key="2">
    <citation type="submission" date="2023-01" db="EMBL/GenBank/DDBJ databases">
        <authorList>
            <person name="Sun Q."/>
            <person name="Evtushenko L."/>
        </authorList>
    </citation>
    <scope>NUCLEOTIDE SEQUENCE</scope>
    <source>
        <strain evidence="4">VKM B-2789</strain>
    </source>
</reference>
<dbReference type="RefSeq" id="WP_213366398.1">
    <property type="nucleotide sequence ID" value="NZ_BSFM01000004.1"/>
</dbReference>
<dbReference type="InterPro" id="IPR051674">
    <property type="entry name" value="Malate_Decarboxylase"/>
</dbReference>
<gene>
    <name evidence="4" type="ORF">GCM10017653_09170</name>
</gene>
<sequence length="240" mass="25523">MIADFRQTAPDYHRHPQPGKLGIRTTKRMETQRDLAFAYSPGVAAPCEAIAADPRAARDYTARGNLVGVITNGTAVLGLGNVGPLASKPAMEGKSVLFKKFAGIGAFDIEGDTSDVARFCDAVALLEPSCDSESLTVLPDRCVALVERRGVPPTAARRRLRQQPTVAEAMLLKAGLVDAALCGTPADWSQETRLALDIIPRTEGITRVSSLTALITSRGVMNMTALVVTESASDRKGIHP</sequence>
<evidence type="ECO:0000256" key="2">
    <source>
        <dbReference type="SAM" id="MobiDB-lite"/>
    </source>
</evidence>
<feature type="domain" description="Malic enzyme N-terminal" evidence="3">
    <location>
        <begin position="18"/>
        <end position="150"/>
    </location>
</feature>
<evidence type="ECO:0000313" key="5">
    <source>
        <dbReference type="Proteomes" id="UP001143330"/>
    </source>
</evidence>
<dbReference type="AlphaFoldDB" id="A0A9W6JUM4"/>
<dbReference type="GO" id="GO:0016616">
    <property type="term" value="F:oxidoreductase activity, acting on the CH-OH group of donors, NAD or NADP as acceptor"/>
    <property type="evidence" value="ECO:0007669"/>
    <property type="project" value="InterPro"/>
</dbReference>
<evidence type="ECO:0000256" key="1">
    <source>
        <dbReference type="ARBA" id="ARBA00023002"/>
    </source>
</evidence>
<dbReference type="SMART" id="SM01274">
    <property type="entry name" value="malic"/>
    <property type="match status" value="1"/>
</dbReference>
<proteinExistence type="predicted"/>
<dbReference type="PANTHER" id="PTHR43237">
    <property type="entry name" value="NADP-DEPENDENT MALIC ENZYME"/>
    <property type="match status" value="1"/>
</dbReference>
<dbReference type="Pfam" id="PF01515">
    <property type="entry name" value="PTA_PTB"/>
    <property type="match status" value="1"/>
</dbReference>
<dbReference type="InterPro" id="IPR037062">
    <property type="entry name" value="Malic_N_dom_sf"/>
</dbReference>
<keyword evidence="5" id="KW-1185">Reference proteome</keyword>